<keyword evidence="6 8" id="KW-0560">Oxidoreductase</keyword>
<dbReference type="CDD" id="cd05254">
    <property type="entry name" value="dTDP_HR_like_SDR_e"/>
    <property type="match status" value="1"/>
</dbReference>
<keyword evidence="6" id="KW-0521">NADP</keyword>
<evidence type="ECO:0000313" key="9">
    <source>
        <dbReference type="Proteomes" id="UP001208938"/>
    </source>
</evidence>
<evidence type="ECO:0000256" key="3">
    <source>
        <dbReference type="ARBA" id="ARBA00012929"/>
    </source>
</evidence>
<evidence type="ECO:0000313" key="8">
    <source>
        <dbReference type="EMBL" id="MCW1933936.1"/>
    </source>
</evidence>
<dbReference type="Proteomes" id="UP001208938">
    <property type="component" value="Unassembled WGS sequence"/>
</dbReference>
<evidence type="ECO:0000256" key="4">
    <source>
        <dbReference type="ARBA" id="ARBA00017099"/>
    </source>
</evidence>
<dbReference type="NCBIfam" id="TIGR01214">
    <property type="entry name" value="rmlD"/>
    <property type="match status" value="1"/>
</dbReference>
<keyword evidence="9" id="KW-1185">Reference proteome</keyword>
<dbReference type="RefSeq" id="WP_264506801.1">
    <property type="nucleotide sequence ID" value="NZ_JAPDFL010000001.1"/>
</dbReference>
<comment type="pathway">
    <text evidence="1 6">Carbohydrate biosynthesis; dTDP-L-rhamnose biosynthesis.</text>
</comment>
<reference evidence="8 9" key="1">
    <citation type="submission" date="2022-10" db="EMBL/GenBank/DDBJ databases">
        <title>Pararhodobacter sp. nov., isolated from marine algae.</title>
        <authorList>
            <person name="Choi B.J."/>
            <person name="Kim J.M."/>
            <person name="Lee J.K."/>
            <person name="Choi D.G."/>
            <person name="Jeon C.O."/>
        </authorList>
    </citation>
    <scope>NUCLEOTIDE SEQUENCE [LARGE SCALE GENOMIC DNA]</scope>
    <source>
        <strain evidence="8 9">ZQ420</strain>
    </source>
</reference>
<dbReference type="EMBL" id="JAPDFL010000001">
    <property type="protein sequence ID" value="MCW1933936.1"/>
    <property type="molecule type" value="Genomic_DNA"/>
</dbReference>
<dbReference type="Gene3D" id="3.90.25.10">
    <property type="entry name" value="UDP-galactose 4-epimerase, domain 1"/>
    <property type="match status" value="1"/>
</dbReference>
<dbReference type="GO" id="GO:0008831">
    <property type="term" value="F:dTDP-4-dehydrorhamnose reductase activity"/>
    <property type="evidence" value="ECO:0007669"/>
    <property type="project" value="UniProtKB-EC"/>
</dbReference>
<comment type="cofactor">
    <cofactor evidence="6">
        <name>Mg(2+)</name>
        <dbReference type="ChEBI" id="CHEBI:18420"/>
    </cofactor>
    <text evidence="6">Binds 1 Mg(2+) ion per monomer.</text>
</comment>
<comment type="function">
    <text evidence="6">Catalyzes the reduction of dTDP-6-deoxy-L-lyxo-4-hexulose to yield dTDP-L-rhamnose.</text>
</comment>
<organism evidence="8 9">
    <name type="scientific">Pararhodobacter zhoushanensis</name>
    <dbReference type="NCBI Taxonomy" id="2479545"/>
    <lineage>
        <taxon>Bacteria</taxon>
        <taxon>Pseudomonadati</taxon>
        <taxon>Pseudomonadota</taxon>
        <taxon>Alphaproteobacteria</taxon>
        <taxon>Rhodobacterales</taxon>
        <taxon>Paracoccaceae</taxon>
        <taxon>Pararhodobacter</taxon>
    </lineage>
</organism>
<dbReference type="InterPro" id="IPR005913">
    <property type="entry name" value="dTDP_dehydrorham_reduct"/>
</dbReference>
<evidence type="ECO:0000256" key="5">
    <source>
        <dbReference type="ARBA" id="ARBA00048200"/>
    </source>
</evidence>
<evidence type="ECO:0000256" key="2">
    <source>
        <dbReference type="ARBA" id="ARBA00010944"/>
    </source>
</evidence>
<sequence>MRILVFGETGQVARALAPLLPKDAVCLNRAQADLLDPAACAAAIHSHAPDVVINAAAWTAVDKAEGEETDALTVNALAPGAMAAACASRGIPFLHVSTDYVFDGSGDAPWQTDAPTAPLNAYGRTKLAGEQAIRAAGGRAAILRTSWVFSTHGANFLKTMLRLSETRDALSIVDDQIGGPTPAEAIARALITMAEALFNGHPGGTWHIAGTPFVSWADFAREIFAAADRSVTVTGIPTADYPTPAPRPLNSRLDGTTLLRDFGLPQPDWKAQTRADVRRLIP</sequence>
<comment type="caution">
    <text evidence="8">The sequence shown here is derived from an EMBL/GenBank/DDBJ whole genome shotgun (WGS) entry which is preliminary data.</text>
</comment>
<comment type="catalytic activity">
    <reaction evidence="5 6">
        <text>dTDP-beta-L-rhamnose + NADP(+) = dTDP-4-dehydro-beta-L-rhamnose + NADPH + H(+)</text>
        <dbReference type="Rhea" id="RHEA:21796"/>
        <dbReference type="ChEBI" id="CHEBI:15378"/>
        <dbReference type="ChEBI" id="CHEBI:57510"/>
        <dbReference type="ChEBI" id="CHEBI:57783"/>
        <dbReference type="ChEBI" id="CHEBI:58349"/>
        <dbReference type="ChEBI" id="CHEBI:62830"/>
        <dbReference type="EC" id="1.1.1.133"/>
    </reaction>
</comment>
<evidence type="ECO:0000256" key="1">
    <source>
        <dbReference type="ARBA" id="ARBA00004781"/>
    </source>
</evidence>
<name>A0ABT3H2C8_9RHOB</name>
<dbReference type="Gene3D" id="3.40.50.720">
    <property type="entry name" value="NAD(P)-binding Rossmann-like Domain"/>
    <property type="match status" value="1"/>
</dbReference>
<accession>A0ABT3H2C8</accession>
<dbReference type="PANTHER" id="PTHR10491:SF4">
    <property type="entry name" value="METHIONINE ADENOSYLTRANSFERASE 2 SUBUNIT BETA"/>
    <property type="match status" value="1"/>
</dbReference>
<dbReference type="EC" id="1.1.1.133" evidence="3 6"/>
<evidence type="ECO:0000256" key="6">
    <source>
        <dbReference type="RuleBase" id="RU364082"/>
    </source>
</evidence>
<dbReference type="InterPro" id="IPR036291">
    <property type="entry name" value="NAD(P)-bd_dom_sf"/>
</dbReference>
<dbReference type="InterPro" id="IPR029903">
    <property type="entry name" value="RmlD-like-bd"/>
</dbReference>
<protein>
    <recommendedName>
        <fullName evidence="4 6">dTDP-4-dehydrorhamnose reductase</fullName>
        <ecNumber evidence="3 6">1.1.1.133</ecNumber>
    </recommendedName>
</protein>
<dbReference type="PANTHER" id="PTHR10491">
    <property type="entry name" value="DTDP-4-DEHYDRORHAMNOSE REDUCTASE"/>
    <property type="match status" value="1"/>
</dbReference>
<dbReference type="Pfam" id="PF04321">
    <property type="entry name" value="RmlD_sub_bind"/>
    <property type="match status" value="1"/>
</dbReference>
<comment type="similarity">
    <text evidence="2 6">Belongs to the dTDP-4-dehydrorhamnose reductase family.</text>
</comment>
<dbReference type="SUPFAM" id="SSF51735">
    <property type="entry name" value="NAD(P)-binding Rossmann-fold domains"/>
    <property type="match status" value="1"/>
</dbReference>
<gene>
    <name evidence="8" type="primary">rfbD</name>
    <name evidence="8" type="ORF">OKW52_17160</name>
</gene>
<feature type="domain" description="RmlD-like substrate binding" evidence="7">
    <location>
        <begin position="1"/>
        <end position="275"/>
    </location>
</feature>
<evidence type="ECO:0000259" key="7">
    <source>
        <dbReference type="Pfam" id="PF04321"/>
    </source>
</evidence>
<proteinExistence type="inferred from homology"/>